<dbReference type="KEGG" id="ker:91100562"/>
<gene>
    <name evidence="1" type="ORF">V865_001758</name>
</gene>
<dbReference type="EMBL" id="CP144089">
    <property type="protein sequence ID" value="WWD03702.1"/>
    <property type="molecule type" value="Genomic_DNA"/>
</dbReference>
<sequence>MPTSLLQLSNEIISYIGDFLHQDHNIPIPSFHPHWAGFKHDINSDIQKHFLFFRSICTRTRNAIQLRDLHVTINRWSDVLRWNMECPKQVRQAVKRMIIDIPKNVAPSKVYVNDGEHRLQERYHIGGIWSILTHFLFEFTALEELIIVNSPLCNHGEGPHNLGPDSLNLPS</sequence>
<protein>
    <submittedName>
        <fullName evidence="1">Uncharacterized protein</fullName>
    </submittedName>
</protein>
<name>A0AAX4KB74_9TREE</name>
<reference evidence="1 2" key="1">
    <citation type="submission" date="2024-01" db="EMBL/GenBank/DDBJ databases">
        <title>Comparative genomics of Cryptococcus and Kwoniella reveals pathogenesis evolution and contrasting modes of karyotype evolution via chromosome fusion or intercentromeric recombination.</title>
        <authorList>
            <person name="Coelho M.A."/>
            <person name="David-Palma M."/>
            <person name="Shea T."/>
            <person name="Bowers K."/>
            <person name="McGinley-Smith S."/>
            <person name="Mohammad A.W."/>
            <person name="Gnirke A."/>
            <person name="Yurkov A.M."/>
            <person name="Nowrousian M."/>
            <person name="Sun S."/>
            <person name="Cuomo C.A."/>
            <person name="Heitman J."/>
        </authorList>
    </citation>
    <scope>NUCLEOTIDE SEQUENCE [LARGE SCALE GENOMIC DNA]</scope>
    <source>
        <strain evidence="1 2">PYCC6329</strain>
    </source>
</reference>
<proteinExistence type="predicted"/>
<keyword evidence="2" id="KW-1185">Reference proteome</keyword>
<accession>A0AAX4KB74</accession>
<dbReference type="GeneID" id="91100562"/>
<evidence type="ECO:0000313" key="1">
    <source>
        <dbReference type="EMBL" id="WWD03702.1"/>
    </source>
</evidence>
<evidence type="ECO:0000313" key="2">
    <source>
        <dbReference type="Proteomes" id="UP001358614"/>
    </source>
</evidence>
<organism evidence="1 2">
    <name type="scientific">Kwoniella europaea PYCC6329</name>
    <dbReference type="NCBI Taxonomy" id="1423913"/>
    <lineage>
        <taxon>Eukaryota</taxon>
        <taxon>Fungi</taxon>
        <taxon>Dikarya</taxon>
        <taxon>Basidiomycota</taxon>
        <taxon>Agaricomycotina</taxon>
        <taxon>Tremellomycetes</taxon>
        <taxon>Tremellales</taxon>
        <taxon>Cryptococcaceae</taxon>
        <taxon>Kwoniella</taxon>
    </lineage>
</organism>
<dbReference type="RefSeq" id="XP_066081669.1">
    <property type="nucleotide sequence ID" value="XM_066225572.1"/>
</dbReference>
<dbReference type="Proteomes" id="UP001358614">
    <property type="component" value="Chromosome 1"/>
</dbReference>
<dbReference type="AlphaFoldDB" id="A0AAX4KB74"/>